<dbReference type="Proteomes" id="UP000233467">
    <property type="component" value="Unassembled WGS sequence"/>
</dbReference>
<evidence type="ECO:0000313" key="1">
    <source>
        <dbReference type="EMBL" id="PKQ79912.1"/>
    </source>
</evidence>
<dbReference type="Pfam" id="PF04338">
    <property type="entry name" value="DUF481"/>
    <property type="match status" value="1"/>
</dbReference>
<sequence>MKYLPLVLLFACHSLWAKDILWMNNGDRLTGTIEEIGEESVRIALPYTGAVTVQRDAIKRWRLEKQDKPKATAKGGIKLFKDEQNERNAWLWTGSGDLNVKLKQNDKQTNNVNLKWKSELANLDWRYSFSGEYTYETADSVTDSHDYQLNPTLDYFFTQQWFLRTSLDAEYDMLDKDRYLYMDYGSGPGYRFWNDKRRRLELIAQGGLSRLYFREDSEITEIFLGERVIDYPFVGMNWDYRQPFSLWQEKMELFSQGRYLKYLAQPSPYFTRNQDLKGSIGLRYYFNDHLRLSWSSELDWEDADILIDTGSPAPRESEFRHLLSLGASF</sequence>
<evidence type="ECO:0008006" key="3">
    <source>
        <dbReference type="Google" id="ProtNLM"/>
    </source>
</evidence>
<organism evidence="1 2">
    <name type="scientific">Aeromonas sobria</name>
    <dbReference type="NCBI Taxonomy" id="646"/>
    <lineage>
        <taxon>Bacteria</taxon>
        <taxon>Pseudomonadati</taxon>
        <taxon>Pseudomonadota</taxon>
        <taxon>Gammaproteobacteria</taxon>
        <taxon>Aeromonadales</taxon>
        <taxon>Aeromonadaceae</taxon>
        <taxon>Aeromonas</taxon>
    </lineage>
</organism>
<dbReference type="InterPro" id="IPR007433">
    <property type="entry name" value="DUF481"/>
</dbReference>
<keyword evidence="2" id="KW-1185">Reference proteome</keyword>
<evidence type="ECO:0000313" key="2">
    <source>
        <dbReference type="Proteomes" id="UP000233467"/>
    </source>
</evidence>
<accession>A0A2N3J2K0</accession>
<dbReference type="EMBL" id="NQMM01000022">
    <property type="protein sequence ID" value="PKQ79912.1"/>
    <property type="molecule type" value="Genomic_DNA"/>
</dbReference>
<gene>
    <name evidence="1" type="ORF">CJP16_08200</name>
</gene>
<proteinExistence type="predicted"/>
<name>A0A2N3J2K0_AERSO</name>
<reference evidence="1 2" key="1">
    <citation type="journal article" date="2017" name="Front. Microbiol.">
        <title>Strong Genomic and Phenotypic Heterogeneity in the Aeromonas sobria Species Complex.</title>
        <authorList>
            <person name="Gauthier J."/>
            <person name="Vincent A.T."/>
            <person name="Charette S.J."/>
            <person name="Derome N."/>
        </authorList>
    </citation>
    <scope>NUCLEOTIDE SEQUENCE [LARGE SCALE GENOMIC DNA]</scope>
    <source>
        <strain evidence="1 2">TM18</strain>
    </source>
</reference>
<comment type="caution">
    <text evidence="1">The sequence shown here is derived from an EMBL/GenBank/DDBJ whole genome shotgun (WGS) entry which is preliminary data.</text>
</comment>
<dbReference type="RefSeq" id="WP_101324299.1">
    <property type="nucleotide sequence ID" value="NZ_NQMM01000022.1"/>
</dbReference>
<dbReference type="AlphaFoldDB" id="A0A2N3J2K0"/>
<protein>
    <recommendedName>
        <fullName evidence="3">DUF481 domain-containing protein</fullName>
    </recommendedName>
</protein>